<evidence type="ECO:0000256" key="1">
    <source>
        <dbReference type="SAM" id="MobiDB-lite"/>
    </source>
</evidence>
<comment type="caution">
    <text evidence="2">The sequence shown here is derived from an EMBL/GenBank/DDBJ whole genome shotgun (WGS) entry which is preliminary data.</text>
</comment>
<gene>
    <name evidence="2" type="ORF">SeV_B0397</name>
</gene>
<protein>
    <submittedName>
        <fullName evidence="2">Uncharacterized protein</fullName>
    </submittedName>
</protein>
<accession>A0A6C8F3U3</accession>
<dbReference type="EMBL" id="ABFH02000001">
    <property type="protein sequence ID" value="EDZ04177.1"/>
    <property type="molecule type" value="Genomic_DNA"/>
</dbReference>
<sequence>MMPPQLSTSQKLTSTSNSERATTAPKLCQLKRWRQTPC</sequence>
<feature type="compositionally biased region" description="Low complexity" evidence="1">
    <location>
        <begin position="1"/>
        <end position="18"/>
    </location>
</feature>
<dbReference type="AlphaFoldDB" id="A0A6C8F3U3"/>
<proteinExistence type="predicted"/>
<name>A0A6C8F3U3_SALV4</name>
<reference evidence="2 3" key="1">
    <citation type="journal article" date="2011" name="J. Bacteriol.">
        <title>Comparative genomics of 28 Salmonella enterica isolates: evidence for CRISPR-mediated adaptive sublineage evolution.</title>
        <authorList>
            <person name="Fricke W.F."/>
            <person name="Mammel M.K."/>
            <person name="McDermott P.F."/>
            <person name="Tartera C."/>
            <person name="White D.G."/>
            <person name="Leclerc J.E."/>
            <person name="Ravel J."/>
            <person name="Cebula T.A."/>
        </authorList>
    </citation>
    <scope>NUCLEOTIDE SEQUENCE [LARGE SCALE GENOMIC DNA]</scope>
    <source>
        <strain evidence="2 3">SL491</strain>
    </source>
</reference>
<evidence type="ECO:0000313" key="3">
    <source>
        <dbReference type="Proteomes" id="UP000003614"/>
    </source>
</evidence>
<evidence type="ECO:0000313" key="2">
    <source>
        <dbReference type="EMBL" id="EDZ04177.1"/>
    </source>
</evidence>
<dbReference type="Proteomes" id="UP000003614">
    <property type="component" value="Unassembled WGS sequence"/>
</dbReference>
<organism evidence="2 3">
    <name type="scientific">Salmonella virchow (strain SL491)</name>
    <dbReference type="NCBI Taxonomy" id="465517"/>
    <lineage>
        <taxon>Bacteria</taxon>
        <taxon>Pseudomonadati</taxon>
        <taxon>Pseudomonadota</taxon>
        <taxon>Gammaproteobacteria</taxon>
        <taxon>Enterobacterales</taxon>
        <taxon>Enterobacteriaceae</taxon>
        <taxon>Salmonella</taxon>
    </lineage>
</organism>
<feature type="compositionally biased region" description="Basic residues" evidence="1">
    <location>
        <begin position="29"/>
        <end position="38"/>
    </location>
</feature>
<feature type="region of interest" description="Disordered" evidence="1">
    <location>
        <begin position="1"/>
        <end position="38"/>
    </location>
</feature>